<name>A0A1D8GB79_9FIRM</name>
<dbReference type="STRING" id="1424294.Gferi_00360"/>
<dbReference type="Pfam" id="PF10719">
    <property type="entry name" value="ComFB"/>
    <property type="match status" value="1"/>
</dbReference>
<accession>A0A1D8GB79</accession>
<dbReference type="InterPro" id="IPR019657">
    <property type="entry name" value="ComFB"/>
</dbReference>
<gene>
    <name evidence="1" type="ORF">Gferi_00360</name>
</gene>
<dbReference type="KEGG" id="gfe:Gferi_00360"/>
<evidence type="ECO:0000313" key="2">
    <source>
        <dbReference type="Proteomes" id="UP000095743"/>
    </source>
</evidence>
<organism evidence="1 2">
    <name type="scientific">Geosporobacter ferrireducens</name>
    <dbReference type="NCBI Taxonomy" id="1424294"/>
    <lineage>
        <taxon>Bacteria</taxon>
        <taxon>Bacillati</taxon>
        <taxon>Bacillota</taxon>
        <taxon>Clostridia</taxon>
        <taxon>Peptostreptococcales</taxon>
        <taxon>Thermotaleaceae</taxon>
        <taxon>Geosporobacter</taxon>
    </lineage>
</organism>
<dbReference type="EMBL" id="CP017269">
    <property type="protein sequence ID" value="AOT68167.1"/>
    <property type="molecule type" value="Genomic_DNA"/>
</dbReference>
<dbReference type="RefSeq" id="WP_069973721.1">
    <property type="nucleotide sequence ID" value="NZ_CP017269.1"/>
</dbReference>
<protein>
    <submittedName>
        <fullName evidence="1">Competence protein ComFB</fullName>
    </submittedName>
</protein>
<sequence length="87" mass="10146">MLKNYMEDVVEHILPSMLKAFPSICTCEQCILDIKAITLNNLKPHYVVTQEGEVYSRVNEMYLQFETDVIRSIIHAIDIVSNNKRHH</sequence>
<proteinExistence type="predicted"/>
<evidence type="ECO:0000313" key="1">
    <source>
        <dbReference type="EMBL" id="AOT68167.1"/>
    </source>
</evidence>
<keyword evidence="2" id="KW-1185">Reference proteome</keyword>
<dbReference type="AlphaFoldDB" id="A0A1D8GB79"/>
<reference evidence="1 2" key="1">
    <citation type="submission" date="2016-09" db="EMBL/GenBank/DDBJ databases">
        <title>Genomic analysis reveals versatility of anaerobic energy metabolism of Geosporobacter ferrireducens IRF9 of phylum Firmicutes.</title>
        <authorList>
            <person name="Kim S.-J."/>
        </authorList>
    </citation>
    <scope>NUCLEOTIDE SEQUENCE [LARGE SCALE GENOMIC DNA]</scope>
    <source>
        <strain evidence="1 2">IRF9</strain>
    </source>
</reference>
<dbReference type="Proteomes" id="UP000095743">
    <property type="component" value="Chromosome"/>
</dbReference>